<keyword evidence="5" id="KW-1185">Reference proteome</keyword>
<dbReference type="InterPro" id="IPR001747">
    <property type="entry name" value="Vitellogenin_N"/>
</dbReference>
<dbReference type="GO" id="GO:0005319">
    <property type="term" value="F:lipid transporter activity"/>
    <property type="evidence" value="ECO:0007669"/>
    <property type="project" value="InterPro"/>
</dbReference>
<dbReference type="InterPro" id="IPR015816">
    <property type="entry name" value="Vitellinogen_b-sht_N"/>
</dbReference>
<name>A0A8B7PM14_HYAAZ</name>
<dbReference type="Gene3D" id="2.30.230.10">
    <property type="entry name" value="Lipovitellin, beta-sheet shell regions, chain A"/>
    <property type="match status" value="1"/>
</dbReference>
<dbReference type="KEGG" id="hazt:108681868"/>
<proteinExistence type="predicted"/>
<dbReference type="InterPro" id="IPR015819">
    <property type="entry name" value="Lipid_transp_b-sht_shell"/>
</dbReference>
<dbReference type="AlphaFoldDB" id="A0A8B7PM14"/>
<dbReference type="GeneID" id="108681868"/>
<dbReference type="PANTHER" id="PTHR23345">
    <property type="entry name" value="VITELLOGENIN-RELATED"/>
    <property type="match status" value="1"/>
</dbReference>
<feature type="domain" description="Vitellogenin" evidence="4">
    <location>
        <begin position="101"/>
        <end position="338"/>
    </location>
</feature>
<dbReference type="RefSeq" id="XP_018026432.1">
    <property type="nucleotide sequence ID" value="XM_018170943.2"/>
</dbReference>
<evidence type="ECO:0000313" key="5">
    <source>
        <dbReference type="Proteomes" id="UP000694843"/>
    </source>
</evidence>
<evidence type="ECO:0000259" key="4">
    <source>
        <dbReference type="Pfam" id="PF01347"/>
    </source>
</evidence>
<feature type="region of interest" description="Disordered" evidence="3">
    <location>
        <begin position="288"/>
        <end position="310"/>
    </location>
</feature>
<evidence type="ECO:0000313" key="6">
    <source>
        <dbReference type="RefSeq" id="XP_018026432.1"/>
    </source>
</evidence>
<dbReference type="InterPro" id="IPR050733">
    <property type="entry name" value="Vitellogenin/Apolipophorin"/>
</dbReference>
<dbReference type="Pfam" id="PF01347">
    <property type="entry name" value="Vitellogenin_N"/>
    <property type="match status" value="1"/>
</dbReference>
<evidence type="ECO:0000256" key="3">
    <source>
        <dbReference type="SAM" id="MobiDB-lite"/>
    </source>
</evidence>
<gene>
    <name evidence="6" type="primary">LOC108681868</name>
</gene>
<protein>
    <submittedName>
        <fullName evidence="6">Hemolymph clottable protein-like</fullName>
    </submittedName>
</protein>
<keyword evidence="2" id="KW-0758">Storage protein</keyword>
<sequence length="345" mass="37499">MGDKGCLAGSGFGPPAPAAGSGSAASSTATVEVSELAHLAECAAMMEEDCAIDGGFVIEDSDPDSIVEATPVAVAVAGRRKRRDRETDGSSTCAGLQYPLQYLYHYRAKVSAGIPEINRHQSAKSSIRANLRVYVTSATTVAFKLEDVEYSDCHVCRECTSDHEYIAAFEEPASLLGRHAFGINERGHFVHHAGEKAWVLNFYKSIVGLFNIYPLRNTFFGTHNGTRAGAYNDFEQTVMGTCKTTYTEHKLSGVALAQYSQFVREHITGDRQLNNTCAAPLVAKLPPGRKARSVSGRKTSTTSGTSPLTRCDLPRITRTVTRVVRSVNLEECVDRVEHQVKELAF</sequence>
<evidence type="ECO:0000256" key="1">
    <source>
        <dbReference type="ARBA" id="ARBA00022729"/>
    </source>
</evidence>
<dbReference type="PANTHER" id="PTHR23345:SF15">
    <property type="entry name" value="VITELLOGENIN 1-RELATED"/>
    <property type="match status" value="1"/>
</dbReference>
<dbReference type="SUPFAM" id="SSF56968">
    <property type="entry name" value="Lipovitellin-phosvitin complex, beta-sheet shell regions"/>
    <property type="match status" value="1"/>
</dbReference>
<evidence type="ECO:0000256" key="2">
    <source>
        <dbReference type="ARBA" id="ARBA00022761"/>
    </source>
</evidence>
<keyword evidence="1" id="KW-0732">Signal</keyword>
<reference evidence="6" key="1">
    <citation type="submission" date="2025-08" db="UniProtKB">
        <authorList>
            <consortium name="RefSeq"/>
        </authorList>
    </citation>
    <scope>IDENTIFICATION</scope>
    <source>
        <tissue evidence="6">Whole organism</tissue>
    </source>
</reference>
<feature type="compositionally biased region" description="Low complexity" evidence="3">
    <location>
        <begin position="293"/>
        <end position="306"/>
    </location>
</feature>
<accession>A0A8B7PM14</accession>
<dbReference type="Proteomes" id="UP000694843">
    <property type="component" value="Unplaced"/>
</dbReference>
<organism evidence="5 6">
    <name type="scientific">Hyalella azteca</name>
    <name type="common">Amphipod</name>
    <dbReference type="NCBI Taxonomy" id="294128"/>
    <lineage>
        <taxon>Eukaryota</taxon>
        <taxon>Metazoa</taxon>
        <taxon>Ecdysozoa</taxon>
        <taxon>Arthropoda</taxon>
        <taxon>Crustacea</taxon>
        <taxon>Multicrustacea</taxon>
        <taxon>Malacostraca</taxon>
        <taxon>Eumalacostraca</taxon>
        <taxon>Peracarida</taxon>
        <taxon>Amphipoda</taxon>
        <taxon>Senticaudata</taxon>
        <taxon>Talitrida</taxon>
        <taxon>Talitroidea</taxon>
        <taxon>Hyalellidae</taxon>
        <taxon>Hyalella</taxon>
    </lineage>
</organism>